<evidence type="ECO:0000256" key="13">
    <source>
        <dbReference type="SAM" id="MobiDB-lite"/>
    </source>
</evidence>
<keyword evidence="16" id="KW-0675">Receptor</keyword>
<keyword evidence="9 11" id="KW-0472">Membrane</keyword>
<evidence type="ECO:0000256" key="4">
    <source>
        <dbReference type="ARBA" id="ARBA00022496"/>
    </source>
</evidence>
<evidence type="ECO:0000259" key="14">
    <source>
        <dbReference type="Pfam" id="PF00593"/>
    </source>
</evidence>
<dbReference type="PANTHER" id="PTHR32552">
    <property type="entry name" value="FERRICHROME IRON RECEPTOR-RELATED"/>
    <property type="match status" value="1"/>
</dbReference>
<reference evidence="16 17" key="1">
    <citation type="journal article" date="2020" name="Int. J. Syst. Evol. Microbiol.">
        <title>Novel acetic acid bacteria from cider fermentations: Acetobacter conturbans sp. nov. and Acetobacter fallax sp. nov.</title>
        <authorList>
            <person name="Sombolestani A.S."/>
            <person name="Cleenwerck I."/>
            <person name="Cnockaert M."/>
            <person name="Borremans W."/>
            <person name="Wieme A.D."/>
            <person name="De Vuyst L."/>
            <person name="Vandamme P."/>
        </authorList>
    </citation>
    <scope>NUCLEOTIDE SEQUENCE [LARGE SCALE GENOMIC DNA]</scope>
    <source>
        <strain evidence="16 17">LMG 30640</strain>
    </source>
</reference>
<name>A0ABX0JN49_9PROT</name>
<dbReference type="InterPro" id="IPR000531">
    <property type="entry name" value="Beta-barrel_TonB"/>
</dbReference>
<feature type="compositionally biased region" description="Polar residues" evidence="13">
    <location>
        <begin position="85"/>
        <end position="96"/>
    </location>
</feature>
<feature type="region of interest" description="Disordered" evidence="13">
    <location>
        <begin position="46"/>
        <end position="102"/>
    </location>
</feature>
<keyword evidence="6" id="KW-0408">Iron</keyword>
<keyword evidence="2 11" id="KW-0813">Transport</keyword>
<comment type="subcellular location">
    <subcellularLocation>
        <location evidence="1 11">Cell outer membrane</location>
        <topology evidence="1 11">Multi-pass membrane protein</topology>
    </subcellularLocation>
</comment>
<evidence type="ECO:0000256" key="5">
    <source>
        <dbReference type="ARBA" id="ARBA00022692"/>
    </source>
</evidence>
<dbReference type="Gene3D" id="2.40.170.20">
    <property type="entry name" value="TonB-dependent receptor, beta-barrel domain"/>
    <property type="match status" value="1"/>
</dbReference>
<keyword evidence="8 12" id="KW-0798">TonB box</keyword>
<keyword evidence="7" id="KW-0406">Ion transport</keyword>
<dbReference type="InterPro" id="IPR012910">
    <property type="entry name" value="Plug_dom"/>
</dbReference>
<dbReference type="InterPro" id="IPR039426">
    <property type="entry name" value="TonB-dep_rcpt-like"/>
</dbReference>
<comment type="caution">
    <text evidence="16">The sequence shown here is derived from an EMBL/GenBank/DDBJ whole genome shotgun (WGS) entry which is preliminary data.</text>
</comment>
<evidence type="ECO:0000256" key="12">
    <source>
        <dbReference type="RuleBase" id="RU003357"/>
    </source>
</evidence>
<evidence type="ECO:0000256" key="8">
    <source>
        <dbReference type="ARBA" id="ARBA00023077"/>
    </source>
</evidence>
<dbReference type="Pfam" id="PF00593">
    <property type="entry name" value="TonB_dep_Rec_b-barrel"/>
    <property type="match status" value="1"/>
</dbReference>
<dbReference type="Proteomes" id="UP000635278">
    <property type="component" value="Unassembled WGS sequence"/>
</dbReference>
<accession>A0ABX0JN49</accession>
<evidence type="ECO:0000256" key="11">
    <source>
        <dbReference type="PROSITE-ProRule" id="PRU01360"/>
    </source>
</evidence>
<organism evidence="16 17">
    <name type="scientific">Acetobacter musti</name>
    <dbReference type="NCBI Taxonomy" id="864732"/>
    <lineage>
        <taxon>Bacteria</taxon>
        <taxon>Pseudomonadati</taxon>
        <taxon>Pseudomonadota</taxon>
        <taxon>Alphaproteobacteria</taxon>
        <taxon>Acetobacterales</taxon>
        <taxon>Acetobacteraceae</taxon>
        <taxon>Acetobacter</taxon>
    </lineage>
</organism>
<dbReference type="Pfam" id="PF07715">
    <property type="entry name" value="Plug"/>
    <property type="match status" value="1"/>
</dbReference>
<dbReference type="PROSITE" id="PS52016">
    <property type="entry name" value="TONB_DEPENDENT_REC_3"/>
    <property type="match status" value="1"/>
</dbReference>
<evidence type="ECO:0000256" key="9">
    <source>
        <dbReference type="ARBA" id="ARBA00023136"/>
    </source>
</evidence>
<keyword evidence="4" id="KW-0410">Iron transport</keyword>
<feature type="domain" description="TonB-dependent receptor-like beta-barrel" evidence="14">
    <location>
        <begin position="285"/>
        <end position="762"/>
    </location>
</feature>
<evidence type="ECO:0000256" key="3">
    <source>
        <dbReference type="ARBA" id="ARBA00022452"/>
    </source>
</evidence>
<feature type="domain" description="TonB-dependent receptor plug" evidence="15">
    <location>
        <begin position="104"/>
        <end position="199"/>
    </location>
</feature>
<dbReference type="InterPro" id="IPR036942">
    <property type="entry name" value="Beta-barrel_TonB_sf"/>
</dbReference>
<protein>
    <submittedName>
        <fullName evidence="16">TonB-dependent receptor</fullName>
    </submittedName>
</protein>
<evidence type="ECO:0000256" key="1">
    <source>
        <dbReference type="ARBA" id="ARBA00004571"/>
    </source>
</evidence>
<dbReference type="PANTHER" id="PTHR32552:SF81">
    <property type="entry name" value="TONB-DEPENDENT OUTER MEMBRANE RECEPTOR"/>
    <property type="match status" value="1"/>
</dbReference>
<evidence type="ECO:0000256" key="10">
    <source>
        <dbReference type="ARBA" id="ARBA00023237"/>
    </source>
</evidence>
<evidence type="ECO:0000256" key="2">
    <source>
        <dbReference type="ARBA" id="ARBA00022448"/>
    </source>
</evidence>
<proteinExistence type="inferred from homology"/>
<evidence type="ECO:0000313" key="17">
    <source>
        <dbReference type="Proteomes" id="UP000635278"/>
    </source>
</evidence>
<gene>
    <name evidence="16" type="ORF">GOB93_09235</name>
</gene>
<evidence type="ECO:0000256" key="6">
    <source>
        <dbReference type="ARBA" id="ARBA00023004"/>
    </source>
</evidence>
<feature type="compositionally biased region" description="Polar residues" evidence="13">
    <location>
        <begin position="50"/>
        <end position="61"/>
    </location>
</feature>
<evidence type="ECO:0000259" key="15">
    <source>
        <dbReference type="Pfam" id="PF07715"/>
    </source>
</evidence>
<sequence>MPPQYDARPSSRPLSRGVLPGCLLGTTCCVAVLSLFSNEALAAPKHNRATRSAQNGPSQASPPEKTRTDANPVQKHRPAAIRAASSETVSVRGQSRNARRVAELQKTPQSASLLTAASLERLGVQNTKQLARLTPNLYIPNNMPGYSVTNYFIRGIGEIDPQGEPSVGTYIDGVYLPRNMGNMQELLDVADIEVDRGPVVFSGHQSEGGAVRISTLVPTNQRRVVVQTGYGTYNEYQIGVAASGAILRDKIYGSIAFGRHARGGIDHNYTVGKDTNNIDYSQARGKLRFTPNEALDITLAFDGTVDGSTNKGVGNLMNPYIYGNYNPLYPKNNYSEAGFTGNVRYTLTPHLTLYSITGIRGYDDKGIYDNSGDYYSRTSQPLYYRDRMYSQELRLHGDYGKVDFNVGAYFMYEDWFTQRWANNTSGTSTSNPAQIRYMPVYAVIDQVTRNWAVYGEARYHITPQLTFTAGLRFNWENHSNSESLSYLAPGPSHLATPANQLSYIVWGAPGDLAWQVSERKSWYQLLPKGTLNWQALPNLMAYASISQGGKSAGYDFRAQTPTGTGSLQASIPYNPEIVTTYELGVKTDPLPGRVHFNGALFWNQFDDIQLTTTDPSTGLSRRFNAGKGHSAGAEIETSVKITRDLDLHYTASYLYAVLDKFQGTVSRTVLASGQIYNNTPYTGAPLSYSPRFQTMGSLTYRIPVKLPGTFHIGADVSFQSSLYTSSAANPQTRLGPQTYVNAMASWTSPDARWSVQATARNLLDRRYLQSETFVQGGGVPVYESAQFADPRTIFVSAKFTL</sequence>
<keyword evidence="5 11" id="KW-0812">Transmembrane</keyword>
<dbReference type="EMBL" id="WOTB01000010">
    <property type="protein sequence ID" value="NHN84821.1"/>
    <property type="molecule type" value="Genomic_DNA"/>
</dbReference>
<evidence type="ECO:0000313" key="16">
    <source>
        <dbReference type="EMBL" id="NHN84821.1"/>
    </source>
</evidence>
<comment type="similarity">
    <text evidence="11 12">Belongs to the TonB-dependent receptor family.</text>
</comment>
<keyword evidence="3 11" id="KW-1134">Transmembrane beta strand</keyword>
<dbReference type="SUPFAM" id="SSF56935">
    <property type="entry name" value="Porins"/>
    <property type="match status" value="1"/>
</dbReference>
<keyword evidence="17" id="KW-1185">Reference proteome</keyword>
<evidence type="ECO:0000256" key="7">
    <source>
        <dbReference type="ARBA" id="ARBA00023065"/>
    </source>
</evidence>
<keyword evidence="10 11" id="KW-0998">Cell outer membrane</keyword>